<evidence type="ECO:0000256" key="3">
    <source>
        <dbReference type="ARBA" id="ARBA00022771"/>
    </source>
</evidence>
<keyword evidence="9" id="KW-1185">Reference proteome</keyword>
<accession>A0ABV2ANX0</accession>
<evidence type="ECO:0000313" key="9">
    <source>
        <dbReference type="Proteomes" id="UP001439008"/>
    </source>
</evidence>
<comment type="caution">
    <text evidence="8">The sequence shown here is derived from an EMBL/GenBank/DDBJ whole genome shotgun (WGS) entry which is preliminary data.</text>
</comment>
<proteinExistence type="inferred from homology"/>
<dbReference type="InterPro" id="IPR012340">
    <property type="entry name" value="NA-bd_OB-fold"/>
</dbReference>
<feature type="domain" description="Replication protein A OB" evidence="7">
    <location>
        <begin position="1"/>
        <end position="50"/>
    </location>
</feature>
<reference evidence="8 9" key="1">
    <citation type="journal article" date="2024" name="BMC Biol.">
        <title>Comparative genomics of Ascetosporea gives new insight into the evolutionary basis for animal parasitism in Rhizaria.</title>
        <authorList>
            <person name="Hiltunen Thoren M."/>
            <person name="Onut-Brannstrom I."/>
            <person name="Alfjorden A."/>
            <person name="Peckova H."/>
            <person name="Swords F."/>
            <person name="Hooper C."/>
            <person name="Holzer A.S."/>
            <person name="Bass D."/>
            <person name="Burki F."/>
        </authorList>
    </citation>
    <scope>NUCLEOTIDE SEQUENCE [LARGE SCALE GENOMIC DNA]</scope>
    <source>
        <strain evidence="8">20-A016</strain>
    </source>
</reference>
<dbReference type="Pfam" id="PF16900">
    <property type="entry name" value="REPA_OB_2"/>
    <property type="match status" value="1"/>
</dbReference>
<keyword evidence="5" id="KW-0238">DNA-binding</keyword>
<keyword evidence="2" id="KW-0479">Metal-binding</keyword>
<evidence type="ECO:0000259" key="6">
    <source>
        <dbReference type="Pfam" id="PF08646"/>
    </source>
</evidence>
<dbReference type="SUPFAM" id="SSF50249">
    <property type="entry name" value="Nucleic acid-binding proteins"/>
    <property type="match status" value="2"/>
</dbReference>
<comment type="similarity">
    <text evidence="1">Belongs to the replication factor A protein 1 family.</text>
</comment>
<dbReference type="InterPro" id="IPR047192">
    <property type="entry name" value="Euk_RPA1_DBD_C"/>
</dbReference>
<feature type="domain" description="Replication factor A C-terminal" evidence="6">
    <location>
        <begin position="114"/>
        <end position="268"/>
    </location>
</feature>
<dbReference type="GO" id="GO:0005840">
    <property type="term" value="C:ribosome"/>
    <property type="evidence" value="ECO:0007669"/>
    <property type="project" value="UniProtKB-KW"/>
</dbReference>
<dbReference type="CDD" id="cd04476">
    <property type="entry name" value="RPA1_DBD_C"/>
    <property type="match status" value="1"/>
</dbReference>
<dbReference type="Gene3D" id="2.40.50.140">
    <property type="entry name" value="Nucleic acid-binding proteins"/>
    <property type="match status" value="2"/>
</dbReference>
<feature type="non-terminal residue" evidence="8">
    <location>
        <position position="1"/>
    </location>
</feature>
<evidence type="ECO:0000256" key="1">
    <source>
        <dbReference type="ARBA" id="ARBA00005690"/>
    </source>
</evidence>
<organism evidence="8 9">
    <name type="scientific">Bonamia ostreae</name>
    <dbReference type="NCBI Taxonomy" id="126728"/>
    <lineage>
        <taxon>Eukaryota</taxon>
        <taxon>Sar</taxon>
        <taxon>Rhizaria</taxon>
        <taxon>Endomyxa</taxon>
        <taxon>Ascetosporea</taxon>
        <taxon>Haplosporida</taxon>
        <taxon>Bonamia</taxon>
    </lineage>
</organism>
<dbReference type="InterPro" id="IPR013955">
    <property type="entry name" value="Rep_factor-A_C"/>
</dbReference>
<dbReference type="Pfam" id="PF08646">
    <property type="entry name" value="Rep_fac-A_C"/>
    <property type="match status" value="1"/>
</dbReference>
<dbReference type="InterPro" id="IPR031657">
    <property type="entry name" value="REPA_OB_2"/>
</dbReference>
<keyword evidence="4" id="KW-0862">Zinc</keyword>
<evidence type="ECO:0000259" key="7">
    <source>
        <dbReference type="Pfam" id="PF16900"/>
    </source>
</evidence>
<evidence type="ECO:0000256" key="5">
    <source>
        <dbReference type="ARBA" id="ARBA00023125"/>
    </source>
</evidence>
<dbReference type="EMBL" id="JBDODL010001279">
    <property type="protein sequence ID" value="MES1921362.1"/>
    <property type="molecule type" value="Genomic_DNA"/>
</dbReference>
<dbReference type="Proteomes" id="UP001439008">
    <property type="component" value="Unassembled WGS sequence"/>
</dbReference>
<gene>
    <name evidence="8" type="primary">RPA1_2</name>
    <name evidence="8" type="ORF">MHBO_002896</name>
</gene>
<evidence type="ECO:0000313" key="8">
    <source>
        <dbReference type="EMBL" id="MES1921362.1"/>
    </source>
</evidence>
<sequence>VELTLWSEAAAKFDEEALKDNPVVSIKAARVSHFGGRSLSLSGSSNMVVNPDLQDVYRLKSWYLSEGKNASVPVLSGNSGASVAAITDSDKVIDLCEVSDRQLGSDQNGAGDVFVVKATIMSIRHDFAKPPFYFACSKARDGRTCNKKASKVDSAGSEEFWCEMCNSVTEARARYILNFSLNDHTGSQFVNCFDEVGEKILGVAAGDLSKLAEGPLADEAAFGDVFLKAAFQTKLYKIKAKSENYLDEERIRCTVLAVQDIDFVNQSVKLLEKLNLMS</sequence>
<evidence type="ECO:0000256" key="2">
    <source>
        <dbReference type="ARBA" id="ARBA00022723"/>
    </source>
</evidence>
<keyword evidence="8" id="KW-0687">Ribonucleoprotein</keyword>
<keyword evidence="3" id="KW-0863">Zinc-finger</keyword>
<keyword evidence="8" id="KW-0689">Ribosomal protein</keyword>
<evidence type="ECO:0000256" key="4">
    <source>
        <dbReference type="ARBA" id="ARBA00022833"/>
    </source>
</evidence>
<name>A0ABV2ANX0_9EUKA</name>
<protein>
    <submittedName>
        <fullName evidence="8">60S acidic ribosomal protein P1</fullName>
    </submittedName>
</protein>